<feature type="signal peptide" evidence="5">
    <location>
        <begin position="1"/>
        <end position="19"/>
    </location>
</feature>
<name>A0A934VPY9_9BACT</name>
<dbReference type="SUPFAM" id="SSF53649">
    <property type="entry name" value="Alkaline phosphatase-like"/>
    <property type="match status" value="1"/>
</dbReference>
<comment type="similarity">
    <text evidence="1">Belongs to the sulfatase family.</text>
</comment>
<dbReference type="Gene3D" id="3.40.720.10">
    <property type="entry name" value="Alkaline Phosphatase, subunit A"/>
    <property type="match status" value="1"/>
</dbReference>
<dbReference type="InterPro" id="IPR017850">
    <property type="entry name" value="Alkaline_phosphatase_core_sf"/>
</dbReference>
<feature type="chain" id="PRO_5037877413" evidence="5">
    <location>
        <begin position="20"/>
        <end position="799"/>
    </location>
</feature>
<dbReference type="GO" id="GO:0046872">
    <property type="term" value="F:metal ion binding"/>
    <property type="evidence" value="ECO:0007669"/>
    <property type="project" value="UniProtKB-KW"/>
</dbReference>
<evidence type="ECO:0000256" key="2">
    <source>
        <dbReference type="ARBA" id="ARBA00022723"/>
    </source>
</evidence>
<proteinExistence type="inferred from homology"/>
<evidence type="ECO:0000313" key="8">
    <source>
        <dbReference type="Proteomes" id="UP000617628"/>
    </source>
</evidence>
<dbReference type="RefSeq" id="WP_200354239.1">
    <property type="nucleotide sequence ID" value="NZ_JAENIL010000005.1"/>
</dbReference>
<feature type="domain" description="Sulfatase N-terminal" evidence="6">
    <location>
        <begin position="341"/>
        <end position="683"/>
    </location>
</feature>
<dbReference type="PANTHER" id="PTHR42693:SF53">
    <property type="entry name" value="ENDO-4-O-SULFATASE"/>
    <property type="match status" value="1"/>
</dbReference>
<dbReference type="Gene3D" id="3.30.1120.10">
    <property type="match status" value="1"/>
</dbReference>
<keyword evidence="5" id="KW-0732">Signal</keyword>
<dbReference type="Proteomes" id="UP000617628">
    <property type="component" value="Unassembled WGS sequence"/>
</dbReference>
<keyword evidence="8" id="KW-1185">Reference proteome</keyword>
<keyword evidence="2" id="KW-0479">Metal-binding</keyword>
<evidence type="ECO:0000256" key="1">
    <source>
        <dbReference type="ARBA" id="ARBA00008779"/>
    </source>
</evidence>
<dbReference type="AlphaFoldDB" id="A0A934VPY9"/>
<dbReference type="PANTHER" id="PTHR42693">
    <property type="entry name" value="ARYLSULFATASE FAMILY MEMBER"/>
    <property type="match status" value="1"/>
</dbReference>
<evidence type="ECO:0000256" key="4">
    <source>
        <dbReference type="ARBA" id="ARBA00022837"/>
    </source>
</evidence>
<gene>
    <name evidence="7" type="ORF">JIN87_04030</name>
</gene>
<dbReference type="EMBL" id="JAENIL010000005">
    <property type="protein sequence ID" value="MBK1876023.1"/>
    <property type="molecule type" value="Genomic_DNA"/>
</dbReference>
<dbReference type="PROSITE" id="PS00149">
    <property type="entry name" value="SULFATASE_2"/>
    <property type="match status" value="1"/>
</dbReference>
<protein>
    <submittedName>
        <fullName evidence="7">Sulfatase-like hydrolase/transferase</fullName>
    </submittedName>
</protein>
<dbReference type="InterPro" id="IPR024607">
    <property type="entry name" value="Sulfatase_CS"/>
</dbReference>
<evidence type="ECO:0000256" key="5">
    <source>
        <dbReference type="SAM" id="SignalP"/>
    </source>
</evidence>
<reference evidence="7" key="1">
    <citation type="submission" date="2021-01" db="EMBL/GenBank/DDBJ databases">
        <title>Modified the classification status of verrucomicrobia.</title>
        <authorList>
            <person name="Feng X."/>
        </authorList>
    </citation>
    <scope>NUCLEOTIDE SEQUENCE</scope>
    <source>
        <strain evidence="7">KCTC 13126</strain>
    </source>
</reference>
<dbReference type="InterPro" id="IPR000917">
    <property type="entry name" value="Sulfatase_N"/>
</dbReference>
<accession>A0A934VPY9</accession>
<comment type="caution">
    <text evidence="7">The sequence shown here is derived from an EMBL/GenBank/DDBJ whole genome shotgun (WGS) entry which is preliminary data.</text>
</comment>
<organism evidence="7 8">
    <name type="scientific">Pelagicoccus mobilis</name>
    <dbReference type="NCBI Taxonomy" id="415221"/>
    <lineage>
        <taxon>Bacteria</taxon>
        <taxon>Pseudomonadati</taxon>
        <taxon>Verrucomicrobiota</taxon>
        <taxon>Opitutia</taxon>
        <taxon>Puniceicoccales</taxon>
        <taxon>Pelagicoccaceae</taxon>
        <taxon>Pelagicoccus</taxon>
    </lineage>
</organism>
<keyword evidence="3 7" id="KW-0378">Hydrolase</keyword>
<evidence type="ECO:0000256" key="3">
    <source>
        <dbReference type="ARBA" id="ARBA00022801"/>
    </source>
</evidence>
<evidence type="ECO:0000259" key="6">
    <source>
        <dbReference type="Pfam" id="PF00884"/>
    </source>
</evidence>
<evidence type="ECO:0000313" key="7">
    <source>
        <dbReference type="EMBL" id="MBK1876023.1"/>
    </source>
</evidence>
<dbReference type="GO" id="GO:0004065">
    <property type="term" value="F:arylsulfatase activity"/>
    <property type="evidence" value="ECO:0007669"/>
    <property type="project" value="TreeGrafter"/>
</dbReference>
<dbReference type="InterPro" id="IPR050738">
    <property type="entry name" value="Sulfatase"/>
</dbReference>
<keyword evidence="4" id="KW-0106">Calcium</keyword>
<dbReference type="Pfam" id="PF00884">
    <property type="entry name" value="Sulfatase"/>
    <property type="match status" value="1"/>
</dbReference>
<sequence>MKKFGFIAAALACTMGALAEKAYLDNGQVRLGIDLERGGTICFLSDGADAEKDNMVNIHDLGRYIQQSYYGGEPIDRRSEGQHANYSPWTWNPIQAGGIGSVANPPHPNSSSEILEFKRSEDSMYIKCVPRLWDMPGEAAECVFEQWMWLEGSAVRVRNKVTVQRTDDTWEEGVVRDQELPAVYPIARLRHCYTYTGDAPWTGDETVRMPDNPEGYRVDLPPTDPNGFPWNRFTPTEPWAACVNPKTGKGFGVYSPRADATWLCGFVNLLDRDNYRDGSMANSTSYIAPLTEYAMNKDSVFEYEYYLVLGAVEDVRGFAYAKEGKNLPKQVSKKASSADRPNVVVIITDDHGYADLGAYGLSEDIRTPHLDKMARKGALMTHGYVTAPQCVPSRAGIVTARYQSRFGVDGNEFVPIPVDEVTVAERLRDAGYATGFVGKWHLDPTWEGKEWMAGSFPEGLKKTPPFGIPFELRKPHMPMSKGFDDFYDGAWKNYLRNYDTDGKDVAPPKDFTIKEDEFRIDHQTDAAVSFIKRHKDEPFFLHLAYFAPHVPMEVTEKHFARFPGEMPERRRWALASIAAVDDGVGKINDTLEQLGLAENTIVFFFGDNGAPLKIHRKDQPFTVPGQWDGSDNGPMVGEKGMISDGGVRVPYVVYWKDRIPAQVYDRPVISLDAGATALALAGVETAPGEIDGVDLVPHLTGENESDPHEALYWRFWGQSAIREGKWKYYYFKNGVSMLFDMESEEHENRNLIQKYPEIAKRLDKKLAEFRETQQRPGFAMDGASSEAAWFKHYFNVDTR</sequence>